<dbReference type="OrthoDB" id="445556at2759"/>
<dbReference type="InterPro" id="IPR036869">
    <property type="entry name" value="J_dom_sf"/>
</dbReference>
<evidence type="ECO:0000256" key="1">
    <source>
        <dbReference type="SAM" id="MobiDB-lite"/>
    </source>
</evidence>
<dbReference type="InterPro" id="IPR001623">
    <property type="entry name" value="DnaJ_domain"/>
</dbReference>
<dbReference type="AlphaFoldDB" id="A0A6A6S7D9"/>
<dbReference type="Pfam" id="PF00226">
    <property type="entry name" value="DnaJ"/>
    <property type="match status" value="1"/>
</dbReference>
<dbReference type="SMART" id="SM00271">
    <property type="entry name" value="DnaJ"/>
    <property type="match status" value="1"/>
</dbReference>
<keyword evidence="4" id="KW-1185">Reference proteome</keyword>
<name>A0A6A6S7D9_9PLEO</name>
<evidence type="ECO:0000313" key="4">
    <source>
        <dbReference type="Proteomes" id="UP000799753"/>
    </source>
</evidence>
<gene>
    <name evidence="3" type="ORF">P280DRAFT_467701</name>
</gene>
<dbReference type="Proteomes" id="UP000799753">
    <property type="component" value="Unassembled WGS sequence"/>
</dbReference>
<dbReference type="SUPFAM" id="SSF46565">
    <property type="entry name" value="Chaperone J-domain"/>
    <property type="match status" value="1"/>
</dbReference>
<dbReference type="PRINTS" id="PR00625">
    <property type="entry name" value="JDOMAIN"/>
</dbReference>
<evidence type="ECO:0000313" key="3">
    <source>
        <dbReference type="EMBL" id="KAF2642328.1"/>
    </source>
</evidence>
<dbReference type="Gene3D" id="1.10.287.110">
    <property type="entry name" value="DnaJ domain"/>
    <property type="match status" value="1"/>
</dbReference>
<organism evidence="3 4">
    <name type="scientific">Massarina eburnea CBS 473.64</name>
    <dbReference type="NCBI Taxonomy" id="1395130"/>
    <lineage>
        <taxon>Eukaryota</taxon>
        <taxon>Fungi</taxon>
        <taxon>Dikarya</taxon>
        <taxon>Ascomycota</taxon>
        <taxon>Pezizomycotina</taxon>
        <taxon>Dothideomycetes</taxon>
        <taxon>Pleosporomycetidae</taxon>
        <taxon>Pleosporales</taxon>
        <taxon>Massarineae</taxon>
        <taxon>Massarinaceae</taxon>
        <taxon>Massarina</taxon>
    </lineage>
</organism>
<sequence length="335" mass="37300">MDAHNTEMRALYDTLGIHPSATLDEIKAAYDNILRENHYNHNVNPDLFSRWLAGKKIAAAKKAWDILSDPSLNPGAYGTAQNPGASRQMPKNARPHSKCNDTDTDTSSKTSSATDTSSEGGVPVSMEAQYCYMKNSTGTVIDVSISTWRLALCLSSKFKFLNDVTERSNSQDGFETVSFEIGIARNPASPEADTPTVNELTVKVISHPLHLDITGMQTLFKRCGTNTPMLTLTFTTTDRLVPFRAITPWEFGFDFDLCWDLGACAYRGTCMIFSVEEPPDYMSTYVGHDSPDNVLRKDPDIKADMLEDMGDQRILRLVYGERVVWRVAAVGYRVR</sequence>
<proteinExistence type="predicted"/>
<evidence type="ECO:0000259" key="2">
    <source>
        <dbReference type="PROSITE" id="PS50076"/>
    </source>
</evidence>
<feature type="region of interest" description="Disordered" evidence="1">
    <location>
        <begin position="75"/>
        <end position="121"/>
    </location>
</feature>
<feature type="domain" description="J" evidence="2">
    <location>
        <begin position="10"/>
        <end position="72"/>
    </location>
</feature>
<feature type="compositionally biased region" description="Low complexity" evidence="1">
    <location>
        <begin position="105"/>
        <end position="118"/>
    </location>
</feature>
<dbReference type="CDD" id="cd06257">
    <property type="entry name" value="DnaJ"/>
    <property type="match status" value="1"/>
</dbReference>
<reference evidence="3" key="1">
    <citation type="journal article" date="2020" name="Stud. Mycol.">
        <title>101 Dothideomycetes genomes: a test case for predicting lifestyles and emergence of pathogens.</title>
        <authorList>
            <person name="Haridas S."/>
            <person name="Albert R."/>
            <person name="Binder M."/>
            <person name="Bloem J."/>
            <person name="Labutti K."/>
            <person name="Salamov A."/>
            <person name="Andreopoulos B."/>
            <person name="Baker S."/>
            <person name="Barry K."/>
            <person name="Bills G."/>
            <person name="Bluhm B."/>
            <person name="Cannon C."/>
            <person name="Castanera R."/>
            <person name="Culley D."/>
            <person name="Daum C."/>
            <person name="Ezra D."/>
            <person name="Gonzalez J."/>
            <person name="Henrissat B."/>
            <person name="Kuo A."/>
            <person name="Liang C."/>
            <person name="Lipzen A."/>
            <person name="Lutzoni F."/>
            <person name="Magnuson J."/>
            <person name="Mondo S."/>
            <person name="Nolan M."/>
            <person name="Ohm R."/>
            <person name="Pangilinan J."/>
            <person name="Park H.-J."/>
            <person name="Ramirez L."/>
            <person name="Alfaro M."/>
            <person name="Sun H."/>
            <person name="Tritt A."/>
            <person name="Yoshinaga Y."/>
            <person name="Zwiers L.-H."/>
            <person name="Turgeon B."/>
            <person name="Goodwin S."/>
            <person name="Spatafora J."/>
            <person name="Crous P."/>
            <person name="Grigoriev I."/>
        </authorList>
    </citation>
    <scope>NUCLEOTIDE SEQUENCE</scope>
    <source>
        <strain evidence="3">CBS 473.64</strain>
    </source>
</reference>
<dbReference type="PROSITE" id="PS50076">
    <property type="entry name" value="DNAJ_2"/>
    <property type="match status" value="1"/>
</dbReference>
<protein>
    <recommendedName>
        <fullName evidence="2">J domain-containing protein</fullName>
    </recommendedName>
</protein>
<accession>A0A6A6S7D9</accession>
<dbReference type="EMBL" id="MU006781">
    <property type="protein sequence ID" value="KAF2642328.1"/>
    <property type="molecule type" value="Genomic_DNA"/>
</dbReference>